<feature type="compositionally biased region" description="Basic and acidic residues" evidence="1">
    <location>
        <begin position="163"/>
        <end position="172"/>
    </location>
</feature>
<dbReference type="PANTHER" id="PTHR10672">
    <property type="entry name" value="ADDUCIN"/>
    <property type="match status" value="1"/>
</dbReference>
<feature type="compositionally biased region" description="Basic residues" evidence="1">
    <location>
        <begin position="143"/>
        <end position="162"/>
    </location>
</feature>
<dbReference type="InterPro" id="IPR051017">
    <property type="entry name" value="Aldolase-II_Adducin_sf"/>
</dbReference>
<proteinExistence type="predicted"/>
<keyword evidence="3" id="KW-1185">Reference proteome</keyword>
<evidence type="ECO:0000313" key="2">
    <source>
        <dbReference type="EMBL" id="KAE8280728.1"/>
    </source>
</evidence>
<organism evidence="2 3">
    <name type="scientific">Larimichthys crocea</name>
    <name type="common">Large yellow croaker</name>
    <name type="synonym">Pseudosciaena crocea</name>
    <dbReference type="NCBI Taxonomy" id="215358"/>
    <lineage>
        <taxon>Eukaryota</taxon>
        <taxon>Metazoa</taxon>
        <taxon>Chordata</taxon>
        <taxon>Craniata</taxon>
        <taxon>Vertebrata</taxon>
        <taxon>Euteleostomi</taxon>
        <taxon>Actinopterygii</taxon>
        <taxon>Neopterygii</taxon>
        <taxon>Teleostei</taxon>
        <taxon>Neoteleostei</taxon>
        <taxon>Acanthomorphata</taxon>
        <taxon>Eupercaria</taxon>
        <taxon>Sciaenidae</taxon>
        <taxon>Larimichthys</taxon>
    </lineage>
</organism>
<comment type="caution">
    <text evidence="2">The sequence shown here is derived from an EMBL/GenBank/DDBJ whole genome shotgun (WGS) entry which is preliminary data.</text>
</comment>
<dbReference type="PANTHER" id="PTHR10672:SF5">
    <property type="entry name" value="GAMMA-ADDUCIN"/>
    <property type="match status" value="1"/>
</dbReference>
<feature type="compositionally biased region" description="Polar residues" evidence="1">
    <location>
        <begin position="118"/>
        <end position="131"/>
    </location>
</feature>
<evidence type="ECO:0000313" key="3">
    <source>
        <dbReference type="Proteomes" id="UP000424527"/>
    </source>
</evidence>
<name>A0A6G0HNA2_LARCR</name>
<dbReference type="GO" id="GO:0014069">
    <property type="term" value="C:postsynaptic density"/>
    <property type="evidence" value="ECO:0007669"/>
    <property type="project" value="TreeGrafter"/>
</dbReference>
<dbReference type="AlphaFoldDB" id="A0A6G0HNA2"/>
<dbReference type="GO" id="GO:0005886">
    <property type="term" value="C:plasma membrane"/>
    <property type="evidence" value="ECO:0007669"/>
    <property type="project" value="TreeGrafter"/>
</dbReference>
<feature type="compositionally biased region" description="Acidic residues" evidence="1">
    <location>
        <begin position="61"/>
        <end position="74"/>
    </location>
</feature>
<gene>
    <name evidence="2" type="ORF">D5F01_LYC21291</name>
</gene>
<dbReference type="Proteomes" id="UP000424527">
    <property type="component" value="Unassembled WGS sequence"/>
</dbReference>
<feature type="compositionally biased region" description="Polar residues" evidence="1">
    <location>
        <begin position="78"/>
        <end position="87"/>
    </location>
</feature>
<accession>A0A6G0HNA2</accession>
<dbReference type="GO" id="GO:0005856">
    <property type="term" value="C:cytoskeleton"/>
    <property type="evidence" value="ECO:0007669"/>
    <property type="project" value="TreeGrafter"/>
</dbReference>
<sequence length="172" mass="19113">MTPGPKSQLLAGIVVDTIPGPAFIIEDEEHTRSLPPNPFNNLTEKELEEYKSTVERKQQGQEEDDDATDADEMTTFDGSTISLSLSPIMTPAKQDTIPNGKDHSAELDEDLSVEVSKLSMSTAETVEISITSKEETPESQTKSPKKKKKKFRTPSFLKKSKKKKDEKEKTEA</sequence>
<feature type="region of interest" description="Disordered" evidence="1">
    <location>
        <begin position="51"/>
        <end position="172"/>
    </location>
</feature>
<evidence type="ECO:0000256" key="1">
    <source>
        <dbReference type="SAM" id="MobiDB-lite"/>
    </source>
</evidence>
<reference evidence="2 3" key="1">
    <citation type="submission" date="2019-07" db="EMBL/GenBank/DDBJ databases">
        <title>Chromosome genome assembly for large yellow croaker.</title>
        <authorList>
            <person name="Xiao S."/>
        </authorList>
    </citation>
    <scope>NUCLEOTIDE SEQUENCE [LARGE SCALE GENOMIC DNA]</scope>
    <source>
        <strain evidence="2">JMULYC20181020</strain>
        <tissue evidence="2">Muscle</tissue>
    </source>
</reference>
<dbReference type="GO" id="GO:0051015">
    <property type="term" value="F:actin filament binding"/>
    <property type="evidence" value="ECO:0007669"/>
    <property type="project" value="TreeGrafter"/>
</dbReference>
<protein>
    <submittedName>
        <fullName evidence="2">Gamma-adducin Adducin-like protein 70</fullName>
    </submittedName>
</protein>
<feature type="compositionally biased region" description="Basic and acidic residues" evidence="1">
    <location>
        <begin position="51"/>
        <end position="60"/>
    </location>
</feature>
<dbReference type="EMBL" id="REGW02000021">
    <property type="protein sequence ID" value="KAE8280728.1"/>
    <property type="molecule type" value="Genomic_DNA"/>
</dbReference>
<dbReference type="GO" id="GO:0051016">
    <property type="term" value="P:barbed-end actin filament capping"/>
    <property type="evidence" value="ECO:0007669"/>
    <property type="project" value="TreeGrafter"/>
</dbReference>